<feature type="non-terminal residue" evidence="3">
    <location>
        <position position="1"/>
    </location>
</feature>
<proteinExistence type="predicted"/>
<evidence type="ECO:0000259" key="2">
    <source>
        <dbReference type="Pfam" id="PF14309"/>
    </source>
</evidence>
<reference evidence="3" key="1">
    <citation type="submission" date="2018-05" db="EMBL/GenBank/DDBJ databases">
        <title>Draft genome of Mucuna pruriens seed.</title>
        <authorList>
            <person name="Nnadi N.E."/>
            <person name="Vos R."/>
            <person name="Hasami M.H."/>
            <person name="Devisetty U.K."/>
            <person name="Aguiy J.C."/>
        </authorList>
    </citation>
    <scope>NUCLEOTIDE SEQUENCE [LARGE SCALE GENOMIC DNA]</scope>
    <source>
        <strain evidence="3">JCA_2017</strain>
    </source>
</reference>
<dbReference type="OrthoDB" id="758104at2759"/>
<protein>
    <submittedName>
        <fullName evidence="3">Protein TRM32</fullName>
    </submittedName>
</protein>
<feature type="domain" description="DUF4378" evidence="2">
    <location>
        <begin position="487"/>
        <end position="644"/>
    </location>
</feature>
<feature type="compositionally biased region" description="Polar residues" evidence="1">
    <location>
        <begin position="86"/>
        <end position="103"/>
    </location>
</feature>
<dbReference type="Pfam" id="PF14309">
    <property type="entry name" value="DUF4378"/>
    <property type="match status" value="1"/>
</dbReference>
<feature type="region of interest" description="Disordered" evidence="1">
    <location>
        <begin position="81"/>
        <end position="110"/>
    </location>
</feature>
<accession>A0A371HK38</accession>
<comment type="caution">
    <text evidence="3">The sequence shown here is derived from an EMBL/GenBank/DDBJ whole genome shotgun (WGS) entry which is preliminary data.</text>
</comment>
<gene>
    <name evidence="3" type="primary">TRM32</name>
    <name evidence="3" type="ORF">CR513_13272</name>
</gene>
<organism evidence="3 4">
    <name type="scientific">Mucuna pruriens</name>
    <name type="common">Velvet bean</name>
    <name type="synonym">Dolichos pruriens</name>
    <dbReference type="NCBI Taxonomy" id="157652"/>
    <lineage>
        <taxon>Eukaryota</taxon>
        <taxon>Viridiplantae</taxon>
        <taxon>Streptophyta</taxon>
        <taxon>Embryophyta</taxon>
        <taxon>Tracheophyta</taxon>
        <taxon>Spermatophyta</taxon>
        <taxon>Magnoliopsida</taxon>
        <taxon>eudicotyledons</taxon>
        <taxon>Gunneridae</taxon>
        <taxon>Pentapetalae</taxon>
        <taxon>rosids</taxon>
        <taxon>fabids</taxon>
        <taxon>Fabales</taxon>
        <taxon>Fabaceae</taxon>
        <taxon>Papilionoideae</taxon>
        <taxon>50 kb inversion clade</taxon>
        <taxon>NPAAA clade</taxon>
        <taxon>indigoferoid/millettioid clade</taxon>
        <taxon>Phaseoleae</taxon>
        <taxon>Mucuna</taxon>
    </lineage>
</organism>
<evidence type="ECO:0000256" key="1">
    <source>
        <dbReference type="SAM" id="MobiDB-lite"/>
    </source>
</evidence>
<dbReference type="EMBL" id="QJKJ01002369">
    <property type="protein sequence ID" value="RDY03165.1"/>
    <property type="molecule type" value="Genomic_DNA"/>
</dbReference>
<dbReference type="InterPro" id="IPR025486">
    <property type="entry name" value="DUF4378"/>
</dbReference>
<dbReference type="STRING" id="157652.A0A371HK38"/>
<evidence type="ECO:0000313" key="4">
    <source>
        <dbReference type="Proteomes" id="UP000257109"/>
    </source>
</evidence>
<sequence>MTPHSSDAKDSVRSHMKAIILKQISKKRNRHHRSTTCPLATIDMNKNLLTTFLQDPVSPLVYHLHKQQVYGSKMKLTRSVSFPLPDSSSKRQGSGDIGNNGSLQKGKGKLCFDNKTPKSVQFESSKKFYLRSMSAGAKYFNVNEAMMVRDVNCSSGSAQGQNPNEIKQFKNLKQKIEHVTGESRKEKIRVAMDAVIHKLPQGHGISDDLKKEIFKKLTDPNITRQGEYYPESFKESDHSTPSFTKHHRNNIRRIWSLPEPLEIYHQFHENSFNTEPSHFQSKQLKLRTEKAQSPLRMMTPIQRMLSLPDLQSFSFGYQNGEFPDISSVTGPKPIMASGDGTMSSMNIAYQKKRLDLNLYSKSQLQIDTPVENLIQKHLVNVGENDLVISNIVKPHGSREINGRVVTFNDQDMEPIKEYMTAMAASVDSKSKPGPGDKLNNMAEQPEAIMDFLKVKETTENAQKVEIQSKQLNYGIPLFPVDTSDKAEFNYVKYVLEISGLTGKECLSAWHTSDNPVDPLLYEEMEGDPDFCSYGGSGQCNHHVLFDLINETLLELSGRSYCCCPKPLSSSLSHTHPIPKGCHTLHQVWTHISKSLCLRSKAGQTIDNHVSRDQERRDGWVNLHLFDQCVGLELEDLIFRDLLEEITRDLACI</sequence>
<name>A0A371HK38_MUCPR</name>
<dbReference type="PANTHER" id="PTHR47071:SF3">
    <property type="entry name" value="DUF4378 DOMAIN PROTEIN"/>
    <property type="match status" value="1"/>
</dbReference>
<dbReference type="PANTHER" id="PTHR47071">
    <property type="entry name" value="PROTEIN TRM32"/>
    <property type="match status" value="1"/>
</dbReference>
<dbReference type="InterPro" id="IPR044257">
    <property type="entry name" value="TRM32-like"/>
</dbReference>
<dbReference type="AlphaFoldDB" id="A0A371HK38"/>
<dbReference type="Proteomes" id="UP000257109">
    <property type="component" value="Unassembled WGS sequence"/>
</dbReference>
<evidence type="ECO:0000313" key="3">
    <source>
        <dbReference type="EMBL" id="RDY03165.1"/>
    </source>
</evidence>
<keyword evidence="4" id="KW-1185">Reference proteome</keyword>